<evidence type="ECO:0000313" key="3">
    <source>
        <dbReference type="Proteomes" id="UP000007590"/>
    </source>
</evidence>
<keyword evidence="3" id="KW-1185">Reference proteome</keyword>
<evidence type="ECO:0000256" key="1">
    <source>
        <dbReference type="SAM" id="SignalP"/>
    </source>
</evidence>
<dbReference type="KEGG" id="scn:Solca_2225"/>
<keyword evidence="1" id="KW-0732">Signal</keyword>
<dbReference type="eggNOG" id="COG3078">
    <property type="taxonomic scope" value="Bacteria"/>
</dbReference>
<name>H8KR62_SOLCM</name>
<sequence length="581" mass="63790">MNNHNLLKRTLLVFMVMFFYQAAFAQNNLNKKITITIENQNLSDALTIISKKGGFYFSYSSNIIPNDSLITFRATNKSVKEILDQLLKGHYEYKESKNYIIINKKLLKGLSMIDYDIKASGNQYTISGYVIDAQSGEKIYNASVFERQMLSSTLTNKDGYFSLRLKNVQKKTIDLTASKSLYRDTTVMILHEITVRPGGYKESDNRMYDEDSSQVERTFMGRILLSSKQSIQSLNLAGFFADRPFQASVVPGLSSHGMMSSQVVNKFSFNILGGYTAGVDGFEMAGIFNINKKNSQYVQLAGVFNVVGGSVKGVQLSGITNTILDNVNGVQLTGIYNFVNHSMNGVQLSGIFNNGQSVAGVQLTGIANHVSTNARGFQLAGITNIVEKDADGVQLAGILNYSRKFSGFQLAVINIADSSSGCSLGLLNFIKNGYFKVGVTVNELTNTNVYLKTGNSKLYTMLMAGTNLSDQEKIFTFGLGIGHDFIFSHRFSVSTEASSQSVFIGEWANTGILAKGNLNINFKLAKGIAITAGPTFSMYTNGNAVPVEGYRTQIPPANYRTYTINKNTVGWIGWNAGLIVF</sequence>
<feature type="signal peptide" evidence="1">
    <location>
        <begin position="1"/>
        <end position="25"/>
    </location>
</feature>
<dbReference type="STRING" id="929556.Solca_2225"/>
<organism evidence="2 3">
    <name type="scientific">Solitalea canadensis (strain ATCC 29591 / DSM 3403 / JCM 21819 / LMG 8368 / NBRC 15130 / NCIMB 12057 / USAM 9D)</name>
    <name type="common">Flexibacter canadensis</name>
    <dbReference type="NCBI Taxonomy" id="929556"/>
    <lineage>
        <taxon>Bacteria</taxon>
        <taxon>Pseudomonadati</taxon>
        <taxon>Bacteroidota</taxon>
        <taxon>Sphingobacteriia</taxon>
        <taxon>Sphingobacteriales</taxon>
        <taxon>Sphingobacteriaceae</taxon>
        <taxon>Solitalea</taxon>
    </lineage>
</organism>
<dbReference type="RefSeq" id="WP_014680495.1">
    <property type="nucleotide sequence ID" value="NC_017770.1"/>
</dbReference>
<reference evidence="2" key="1">
    <citation type="submission" date="2012-02" db="EMBL/GenBank/DDBJ databases">
        <title>The complete genome of Solitalea canadensis DSM 3403.</title>
        <authorList>
            <consortium name="US DOE Joint Genome Institute (JGI-PGF)"/>
            <person name="Lucas S."/>
            <person name="Copeland A."/>
            <person name="Lapidus A."/>
            <person name="Glavina del Rio T."/>
            <person name="Dalin E."/>
            <person name="Tice H."/>
            <person name="Bruce D."/>
            <person name="Goodwin L."/>
            <person name="Pitluck S."/>
            <person name="Peters L."/>
            <person name="Ovchinnikova G."/>
            <person name="Lu M."/>
            <person name="Kyrpides N."/>
            <person name="Mavromatis K."/>
            <person name="Ivanova N."/>
            <person name="Brettin T."/>
            <person name="Detter J.C."/>
            <person name="Han C."/>
            <person name="Larimer F."/>
            <person name="Land M."/>
            <person name="Hauser L."/>
            <person name="Markowitz V."/>
            <person name="Cheng J.-F."/>
            <person name="Hugenholtz P."/>
            <person name="Woyke T."/>
            <person name="Wu D."/>
            <person name="Spring S."/>
            <person name="Schroeder M."/>
            <person name="Kopitz M."/>
            <person name="Brambilla E."/>
            <person name="Klenk H.-P."/>
            <person name="Eisen J.A."/>
        </authorList>
    </citation>
    <scope>NUCLEOTIDE SEQUENCE</scope>
    <source>
        <strain evidence="2">DSM 3403</strain>
    </source>
</reference>
<dbReference type="InterPro" id="IPR008969">
    <property type="entry name" value="CarboxyPept-like_regulatory"/>
</dbReference>
<feature type="chain" id="PRO_5003613050" description="Secretin/TonB short N-terminal domain-containing protein" evidence="1">
    <location>
        <begin position="26"/>
        <end position="581"/>
    </location>
</feature>
<dbReference type="SUPFAM" id="SSF49464">
    <property type="entry name" value="Carboxypeptidase regulatory domain-like"/>
    <property type="match status" value="1"/>
</dbReference>
<dbReference type="Gene3D" id="2.60.40.1120">
    <property type="entry name" value="Carboxypeptidase-like, regulatory domain"/>
    <property type="match status" value="1"/>
</dbReference>
<gene>
    <name evidence="2" type="ordered locus">Solca_2225</name>
</gene>
<proteinExistence type="predicted"/>
<dbReference type="EMBL" id="CP003349">
    <property type="protein sequence ID" value="AFD07268.1"/>
    <property type="molecule type" value="Genomic_DNA"/>
</dbReference>
<dbReference type="OrthoDB" id="5505971at2"/>
<dbReference type="HOGENOM" id="CLU_032722_0_0_10"/>
<evidence type="ECO:0000313" key="2">
    <source>
        <dbReference type="EMBL" id="AFD07268.1"/>
    </source>
</evidence>
<accession>H8KR62</accession>
<protein>
    <recommendedName>
        <fullName evidence="4">Secretin/TonB short N-terminal domain-containing protein</fullName>
    </recommendedName>
</protein>
<evidence type="ECO:0008006" key="4">
    <source>
        <dbReference type="Google" id="ProtNLM"/>
    </source>
</evidence>
<dbReference type="Proteomes" id="UP000007590">
    <property type="component" value="Chromosome"/>
</dbReference>
<dbReference type="AlphaFoldDB" id="H8KR62"/>